<dbReference type="KEGG" id="pmai:CF386_10995"/>
<accession>A0A220VHY3</accession>
<protein>
    <submittedName>
        <fullName evidence="1">Chromosome partitioning protein ParA</fullName>
    </submittedName>
</protein>
<evidence type="ECO:0000313" key="1">
    <source>
        <dbReference type="EMBL" id="ASK79573.1"/>
    </source>
</evidence>
<dbReference type="EMBL" id="CP022356">
    <property type="protein sequence ID" value="ASK79573.1"/>
    <property type="molecule type" value="Genomic_DNA"/>
</dbReference>
<gene>
    <name evidence="1" type="ORF">CF386_10995</name>
</gene>
<dbReference type="Proteomes" id="UP000242175">
    <property type="component" value="Chromosome small"/>
</dbReference>
<keyword evidence="2" id="KW-1185">Reference proteome</keyword>
<reference evidence="1 2" key="1">
    <citation type="journal article" date="2016" name="Int. J. Syst. Evol. Microbiol.">
        <title>Paraphotobacterium marinum gen. nov., sp. nov., a member of the family Vibrionaceae, isolated from surface seawater.</title>
        <authorList>
            <person name="Huang Z."/>
            <person name="Dong C."/>
            <person name="Shao Z."/>
        </authorList>
    </citation>
    <scope>NUCLEOTIDE SEQUENCE [LARGE SCALE GENOMIC DNA]</scope>
    <source>
        <strain evidence="1 2">NSCS20N07D</strain>
    </source>
</reference>
<dbReference type="PANTHER" id="PTHR33973">
    <property type="entry name" value="OS07G0153300 PROTEIN"/>
    <property type="match status" value="1"/>
</dbReference>
<sequence length="248" mass="30276">MVQNMESKIYIGNVRHRRFSPKKHFFNYPIFMPYINLDEFEEIQSLLKIFGKYFYTPIKFQKKDYLQNSQNIKKSVLDKFNDLEKTNYLDAQVFMLCQFRYCEIFFSPINIYYIYQKNILQGVLVEVSNTPWNERFYYSKVILEEQKLYKWSHEKSFHVSPFNPMDQIYHWKINNPSKYLKVHMDVCHENKVFDATLILKGFPFSKKLMRKCVLKTPSMTFRILINIYWEAFKVWLKGNKFYSHPDIN</sequence>
<organism evidence="1 2">
    <name type="scientific">Paraphotobacterium marinum</name>
    <dbReference type="NCBI Taxonomy" id="1755811"/>
    <lineage>
        <taxon>Bacteria</taxon>
        <taxon>Pseudomonadati</taxon>
        <taxon>Pseudomonadota</taxon>
        <taxon>Gammaproteobacteria</taxon>
        <taxon>Vibrionales</taxon>
        <taxon>Vibrionaceae</taxon>
        <taxon>Paraphotobacterium</taxon>
    </lineage>
</organism>
<dbReference type="AlphaFoldDB" id="A0A220VHY3"/>
<dbReference type="Pfam" id="PF07103">
    <property type="entry name" value="DUF1365"/>
    <property type="match status" value="1"/>
</dbReference>
<name>A0A220VHY3_9GAMM</name>
<evidence type="ECO:0000313" key="2">
    <source>
        <dbReference type="Proteomes" id="UP000242175"/>
    </source>
</evidence>
<dbReference type="InterPro" id="IPR010775">
    <property type="entry name" value="DUF1365"/>
</dbReference>
<dbReference type="PANTHER" id="PTHR33973:SF4">
    <property type="entry name" value="OS07G0153300 PROTEIN"/>
    <property type="match status" value="1"/>
</dbReference>
<proteinExistence type="predicted"/>